<dbReference type="Pfam" id="PF01697">
    <property type="entry name" value="Glyco_transf_92"/>
    <property type="match status" value="1"/>
</dbReference>
<accession>A0A7S3AFT0</accession>
<dbReference type="EMBL" id="HBHX01007249">
    <property type="protein sequence ID" value="CAE0103346.1"/>
    <property type="molecule type" value="Transcribed_RNA"/>
</dbReference>
<evidence type="ECO:0000256" key="4">
    <source>
        <dbReference type="ARBA" id="ARBA00022679"/>
    </source>
</evidence>
<dbReference type="GO" id="GO:0016757">
    <property type="term" value="F:glycosyltransferase activity"/>
    <property type="evidence" value="ECO:0007669"/>
    <property type="project" value="UniProtKB-KW"/>
</dbReference>
<protein>
    <recommendedName>
        <fullName evidence="7">Glycosyltransferase family 92 protein</fullName>
    </recommendedName>
</protein>
<reference evidence="6" key="1">
    <citation type="submission" date="2021-01" db="EMBL/GenBank/DDBJ databases">
        <authorList>
            <person name="Corre E."/>
            <person name="Pelletier E."/>
            <person name="Niang G."/>
            <person name="Scheremetjew M."/>
            <person name="Finn R."/>
            <person name="Kale V."/>
            <person name="Holt S."/>
            <person name="Cochrane G."/>
            <person name="Meng A."/>
            <person name="Brown T."/>
            <person name="Cohen L."/>
        </authorList>
    </citation>
    <scope>NUCLEOTIDE SEQUENCE</scope>
    <source>
        <strain evidence="6">CCMP281</strain>
    </source>
</reference>
<sequence>MLGASAVVHYQSRSYRIPLTMGPASHRVQVCSKVYGNGGKIGSDGYLEWWMAQWHALGVSQVVVYVLDTTVPKTMSNFVAHNPHGRELVLRSWPPRHPHTQAVYRSQSETAASEIEVSYRTAMAHCATDAIGRVDWVLEVDLDEVVVLGPKSHPGMSIGQAAFGVLPPPVDTSFAAFDLACEPIRHHNKTKDAFHVSKPWLDLSEEWGVALEASNNFSKRARYQNTHEAATGWKSMWRPEVAHFVTAHGPSEDGVENGRELTTSHLAHVETAYLVHCRRPDERS</sequence>
<comment type="similarity">
    <text evidence="2">Belongs to the glycosyltransferase 92 family.</text>
</comment>
<proteinExistence type="inferred from homology"/>
<evidence type="ECO:0000313" key="6">
    <source>
        <dbReference type="EMBL" id="CAE0103346.1"/>
    </source>
</evidence>
<dbReference type="AlphaFoldDB" id="A0A7S3AFT0"/>
<evidence type="ECO:0008006" key="7">
    <source>
        <dbReference type="Google" id="ProtNLM"/>
    </source>
</evidence>
<dbReference type="GO" id="GO:0016020">
    <property type="term" value="C:membrane"/>
    <property type="evidence" value="ECO:0007669"/>
    <property type="project" value="UniProtKB-SubCell"/>
</dbReference>
<keyword evidence="5" id="KW-0472">Membrane</keyword>
<keyword evidence="4" id="KW-0808">Transferase</keyword>
<evidence type="ECO:0000256" key="5">
    <source>
        <dbReference type="ARBA" id="ARBA00023136"/>
    </source>
</evidence>
<evidence type="ECO:0000256" key="1">
    <source>
        <dbReference type="ARBA" id="ARBA00004370"/>
    </source>
</evidence>
<dbReference type="InterPro" id="IPR008166">
    <property type="entry name" value="Glyco_transf_92"/>
</dbReference>
<organism evidence="6">
    <name type="scientific">Haptolina ericina</name>
    <dbReference type="NCBI Taxonomy" id="156174"/>
    <lineage>
        <taxon>Eukaryota</taxon>
        <taxon>Haptista</taxon>
        <taxon>Haptophyta</taxon>
        <taxon>Prymnesiophyceae</taxon>
        <taxon>Prymnesiales</taxon>
        <taxon>Prymnesiaceae</taxon>
        <taxon>Haptolina</taxon>
    </lineage>
</organism>
<evidence type="ECO:0000256" key="3">
    <source>
        <dbReference type="ARBA" id="ARBA00022676"/>
    </source>
</evidence>
<keyword evidence="3" id="KW-0328">Glycosyltransferase</keyword>
<evidence type="ECO:0000256" key="2">
    <source>
        <dbReference type="ARBA" id="ARBA00007647"/>
    </source>
</evidence>
<name>A0A7S3AFT0_9EUKA</name>
<gene>
    <name evidence="6" type="ORF">HERI1096_LOCUS4004</name>
</gene>
<comment type="subcellular location">
    <subcellularLocation>
        <location evidence="1">Membrane</location>
    </subcellularLocation>
</comment>